<dbReference type="InterPro" id="IPR027417">
    <property type="entry name" value="P-loop_NTPase"/>
</dbReference>
<evidence type="ECO:0000313" key="1">
    <source>
        <dbReference type="EMBL" id="NOH47161.1"/>
    </source>
</evidence>
<accession>A0A7Y3Z635</accession>
<dbReference type="EMBL" id="VTYN01000003">
    <property type="protein sequence ID" value="NOH47161.1"/>
    <property type="molecule type" value="Genomic_DNA"/>
</dbReference>
<dbReference type="AlphaFoldDB" id="A0A7Y3Z635"/>
<dbReference type="SUPFAM" id="SSF52540">
    <property type="entry name" value="P-loop containing nucleoside triphosphate hydrolases"/>
    <property type="match status" value="1"/>
</dbReference>
<dbReference type="Proteomes" id="UP000572072">
    <property type="component" value="Unassembled WGS sequence"/>
</dbReference>
<comment type="caution">
    <text evidence="1">The sequence shown here is derived from an EMBL/GenBank/DDBJ whole genome shotgun (WGS) entry which is preliminary data.</text>
</comment>
<organism evidence="1 2">
    <name type="scientific">Vibrio rotiferianus</name>
    <dbReference type="NCBI Taxonomy" id="190895"/>
    <lineage>
        <taxon>Bacteria</taxon>
        <taxon>Pseudomonadati</taxon>
        <taxon>Pseudomonadota</taxon>
        <taxon>Gammaproteobacteria</taxon>
        <taxon>Vibrionales</taxon>
        <taxon>Vibrionaceae</taxon>
        <taxon>Vibrio</taxon>
    </lineage>
</organism>
<sequence length="441" mass="49662">MDIRKKLHFGDLTPHIDPIPVPTSCDALDVPEAIVENLVLKHLAAYPKSDLLELSKLLGVVIGVVETVLGTLRARSEIEVFQPTEHGFKSSISHNHIRYSLSEKGRTAAEIAFVKDPYLGPVPVSLTHYCEIVEAQDLRARAISRQAVERALGDVYGANRLVPLLGPAINSGRAMLLYGEAGTGKTFVASKIINALNTSVYIPFAVYALGNVIKVFSPQHHVKVEGHTEDTEFLYKKQYDNRWVLCERPNIQVGGELTLDMLEVNHSEHNRVWLAPLQMMANNGILVIDDLGRQPVPVDALLNRWIVPMEYFFDQFSLPNGQQITAPFILNLAFSTNFTPEKISDPAFLRRLGYKIKFEPILENEYRALWLKTAQQKALELEDDALDTVLHLHQKNKVAFFPCLPKDLVGISQDMIKFEELLPVITSEILEMAWKVYFTED</sequence>
<protein>
    <submittedName>
        <fullName evidence="1">AAA family ATPase</fullName>
    </submittedName>
</protein>
<dbReference type="Gene3D" id="3.40.50.300">
    <property type="entry name" value="P-loop containing nucleotide triphosphate hydrolases"/>
    <property type="match status" value="1"/>
</dbReference>
<evidence type="ECO:0000313" key="2">
    <source>
        <dbReference type="Proteomes" id="UP000572072"/>
    </source>
</evidence>
<reference evidence="1 2" key="1">
    <citation type="submission" date="2019-08" db="EMBL/GenBank/DDBJ databases">
        <title>Draft genome sequencing and comparative genomics of hatchery-associated Vibrios.</title>
        <authorList>
            <person name="Kehlet-Delgado H."/>
            <person name="Mueller R.S."/>
        </authorList>
    </citation>
    <scope>NUCLEOTIDE SEQUENCE [LARGE SCALE GENOMIC DNA]</scope>
    <source>
        <strain evidence="1 2">00-78-3</strain>
    </source>
</reference>
<dbReference type="RefSeq" id="WP_171357086.1">
    <property type="nucleotide sequence ID" value="NZ_VTYN01000003.1"/>
</dbReference>
<gene>
    <name evidence="1" type="ORF">F0262_03715</name>
</gene>
<name>A0A7Y3Z635_9VIBR</name>
<proteinExistence type="predicted"/>